<dbReference type="RefSeq" id="WP_090509553.1">
    <property type="nucleotide sequence ID" value="NZ_CWKH01000001.1"/>
</dbReference>
<dbReference type="STRING" id="146018.BN2156_00336"/>
<evidence type="ECO:0000259" key="4">
    <source>
        <dbReference type="Pfam" id="PF22725"/>
    </source>
</evidence>
<organism evidence="5 6">
    <name type="scientific">Mycolicibacterium neworleansense</name>
    <dbReference type="NCBI Taxonomy" id="146018"/>
    <lineage>
        <taxon>Bacteria</taxon>
        <taxon>Bacillati</taxon>
        <taxon>Actinomycetota</taxon>
        <taxon>Actinomycetes</taxon>
        <taxon>Mycobacteriales</taxon>
        <taxon>Mycobacteriaceae</taxon>
        <taxon>Mycolicibacterium</taxon>
    </lineage>
</organism>
<evidence type="ECO:0000259" key="3">
    <source>
        <dbReference type="Pfam" id="PF01408"/>
    </source>
</evidence>
<dbReference type="SUPFAM" id="SSF55347">
    <property type="entry name" value="Glyceraldehyde-3-phosphate dehydrogenase-like, C-terminal domain"/>
    <property type="match status" value="1"/>
</dbReference>
<dbReference type="Gene3D" id="3.30.360.10">
    <property type="entry name" value="Dihydrodipicolinate Reductase, domain 2"/>
    <property type="match status" value="1"/>
</dbReference>
<dbReference type="Proteomes" id="UP000199147">
    <property type="component" value="Unassembled WGS sequence"/>
</dbReference>
<dbReference type="InterPro" id="IPR050984">
    <property type="entry name" value="Gfo/Idh/MocA_domain"/>
</dbReference>
<dbReference type="EMBL" id="CWKH01000001">
    <property type="protein sequence ID" value="CRZ13500.1"/>
    <property type="molecule type" value="Genomic_DNA"/>
</dbReference>
<gene>
    <name evidence="5" type="ORF">BN2156_00336</name>
</gene>
<accession>A0A0H5RH53</accession>
<dbReference type="GO" id="GO:0000166">
    <property type="term" value="F:nucleotide binding"/>
    <property type="evidence" value="ECO:0007669"/>
    <property type="project" value="InterPro"/>
</dbReference>
<dbReference type="AlphaFoldDB" id="A0A0H5RH53"/>
<dbReference type="PANTHER" id="PTHR22604">
    <property type="entry name" value="OXIDOREDUCTASES"/>
    <property type="match status" value="1"/>
</dbReference>
<dbReference type="Pfam" id="PF22725">
    <property type="entry name" value="GFO_IDH_MocA_C3"/>
    <property type="match status" value="1"/>
</dbReference>
<dbReference type="InterPro" id="IPR036291">
    <property type="entry name" value="NAD(P)-bd_dom_sf"/>
</dbReference>
<dbReference type="PANTHER" id="PTHR22604:SF105">
    <property type="entry name" value="TRANS-1,2-DIHYDROBENZENE-1,2-DIOL DEHYDROGENASE"/>
    <property type="match status" value="1"/>
</dbReference>
<evidence type="ECO:0000256" key="1">
    <source>
        <dbReference type="ARBA" id="ARBA00010928"/>
    </source>
</evidence>
<reference evidence="6" key="1">
    <citation type="submission" date="2015-07" db="EMBL/GenBank/DDBJ databases">
        <authorList>
            <person name="Urmite Genomes"/>
        </authorList>
    </citation>
    <scope>NUCLEOTIDE SEQUENCE [LARGE SCALE GENOMIC DNA]</scope>
    <source>
        <strain evidence="6">type strain: ATCC 49404</strain>
    </source>
</reference>
<dbReference type="InterPro" id="IPR055170">
    <property type="entry name" value="GFO_IDH_MocA-like_dom"/>
</dbReference>
<feature type="domain" description="Gfo/Idh/MocA-like oxidoreductase N-terminal" evidence="3">
    <location>
        <begin position="4"/>
        <end position="123"/>
    </location>
</feature>
<dbReference type="Gene3D" id="3.40.50.720">
    <property type="entry name" value="NAD(P)-binding Rossmann-like Domain"/>
    <property type="match status" value="1"/>
</dbReference>
<dbReference type="Pfam" id="PF01408">
    <property type="entry name" value="GFO_IDH_MocA"/>
    <property type="match status" value="1"/>
</dbReference>
<evidence type="ECO:0000256" key="2">
    <source>
        <dbReference type="ARBA" id="ARBA00023002"/>
    </source>
</evidence>
<dbReference type="SUPFAM" id="SSF51735">
    <property type="entry name" value="NAD(P)-binding Rossmann-fold domains"/>
    <property type="match status" value="1"/>
</dbReference>
<dbReference type="GO" id="GO:0016491">
    <property type="term" value="F:oxidoreductase activity"/>
    <property type="evidence" value="ECO:0007669"/>
    <property type="project" value="UniProtKB-KW"/>
</dbReference>
<proteinExistence type="inferred from homology"/>
<protein>
    <submittedName>
        <fullName evidence="5">D-oliose 4-ketoreductase</fullName>
    </submittedName>
</protein>
<name>A0A0H5RH53_9MYCO</name>
<dbReference type="OrthoDB" id="256869at2"/>
<keyword evidence="6" id="KW-1185">Reference proteome</keyword>
<dbReference type="InterPro" id="IPR000683">
    <property type="entry name" value="Gfo/Idh/MocA-like_OxRdtase_N"/>
</dbReference>
<evidence type="ECO:0000313" key="6">
    <source>
        <dbReference type="Proteomes" id="UP000199147"/>
    </source>
</evidence>
<evidence type="ECO:0000313" key="5">
    <source>
        <dbReference type="EMBL" id="CRZ13500.1"/>
    </source>
</evidence>
<comment type="similarity">
    <text evidence="1">Belongs to the Gfo/Idh/MocA family.</text>
</comment>
<sequence>MTGLRIGILGASRIAEKAIVGPAQELGHRLVAVAARDPQRAAAFAEKFGVERAVGSYADVIDDPEVDVVYNPLANGLHAPWNLAAVAAGKPVLSEKPFARNRSEAATVARAAEAAGVTVLEGFHYFFHPVTQRAFTLAAGGEIGRLTRVEVRMAMPAPDHDDPRWSLELAGGALMDLGCYGMHILRSLGRLDADGLGGAPTITSAQARQHSPGVDAICDVELEFPGGATALSANSMVAPEYSFTMQITGQDGELLVHDFIRPNDDDRITVRTAAGERVERLGTRPSYTYQLKAFADHVQNGAALPFGLADAVTNMAYVDAAYRAAGLPPR</sequence>
<keyword evidence="2" id="KW-0560">Oxidoreductase</keyword>
<feature type="domain" description="GFO/IDH/MocA-like oxidoreductase" evidence="4">
    <location>
        <begin position="132"/>
        <end position="254"/>
    </location>
</feature>